<sequence length="80" mass="8696">MLTLVTMLVFGGAVSLAIYAIASTVRPQATRIVRILRGHPASPRFEPLSTLVRAERRIAVRRWSAGSALVPVSCRPREAA</sequence>
<evidence type="ECO:0000313" key="2">
    <source>
        <dbReference type="Proteomes" id="UP000249229"/>
    </source>
</evidence>
<reference evidence="1 2" key="1">
    <citation type="submission" date="2017-08" db="EMBL/GenBank/DDBJ databases">
        <title>Infants hospitalized years apart are colonized by the same room-sourced microbial strains.</title>
        <authorList>
            <person name="Brooks B."/>
            <person name="Olm M.R."/>
            <person name="Firek B.A."/>
            <person name="Baker R."/>
            <person name="Thomas B.C."/>
            <person name="Morowitz M.J."/>
            <person name="Banfield J.F."/>
        </authorList>
    </citation>
    <scope>NUCLEOTIDE SEQUENCE [LARGE SCALE GENOMIC DNA]</scope>
    <source>
        <strain evidence="1">S2_005_001_R1_22</strain>
    </source>
</reference>
<evidence type="ECO:0000313" key="1">
    <source>
        <dbReference type="EMBL" id="PZQ60721.1"/>
    </source>
</evidence>
<protein>
    <submittedName>
        <fullName evidence="1">Uncharacterized protein</fullName>
    </submittedName>
</protein>
<dbReference type="AlphaFoldDB" id="A0A2W5P4L9"/>
<gene>
    <name evidence="1" type="ORF">DI544_07165</name>
</gene>
<accession>A0A2W5P4L9</accession>
<dbReference type="EMBL" id="QFQI01000004">
    <property type="protein sequence ID" value="PZQ60721.1"/>
    <property type="molecule type" value="Genomic_DNA"/>
</dbReference>
<proteinExistence type="predicted"/>
<name>A0A2W5P4L9_9SPHN</name>
<dbReference type="Proteomes" id="UP000249229">
    <property type="component" value="Unassembled WGS sequence"/>
</dbReference>
<organism evidence="1 2">
    <name type="scientific">Sphingomonas taxi</name>
    <dbReference type="NCBI Taxonomy" id="1549858"/>
    <lineage>
        <taxon>Bacteria</taxon>
        <taxon>Pseudomonadati</taxon>
        <taxon>Pseudomonadota</taxon>
        <taxon>Alphaproteobacteria</taxon>
        <taxon>Sphingomonadales</taxon>
        <taxon>Sphingomonadaceae</taxon>
        <taxon>Sphingomonas</taxon>
    </lineage>
</organism>
<comment type="caution">
    <text evidence="1">The sequence shown here is derived from an EMBL/GenBank/DDBJ whole genome shotgun (WGS) entry which is preliminary data.</text>
</comment>